<dbReference type="OrthoDB" id="79830at2759"/>
<feature type="compositionally biased region" description="Basic and acidic residues" evidence="5">
    <location>
        <begin position="1"/>
        <end position="11"/>
    </location>
</feature>
<feature type="region of interest" description="Disordered" evidence="5">
    <location>
        <begin position="1"/>
        <end position="131"/>
    </location>
</feature>
<keyword evidence="8" id="KW-1185">Reference proteome</keyword>
<gene>
    <name evidence="7" type="ORF">BJ322DRAFT_1060813</name>
</gene>
<evidence type="ECO:0000256" key="4">
    <source>
        <dbReference type="PROSITE-ProRule" id="PRU00322"/>
    </source>
</evidence>
<feature type="compositionally biased region" description="Polar residues" evidence="5">
    <location>
        <begin position="19"/>
        <end position="37"/>
    </location>
</feature>
<dbReference type="AlphaFoldDB" id="A0A9P6L6N0"/>
<evidence type="ECO:0000256" key="5">
    <source>
        <dbReference type="SAM" id="MobiDB-lite"/>
    </source>
</evidence>
<dbReference type="Proteomes" id="UP000736335">
    <property type="component" value="Unassembled WGS sequence"/>
</dbReference>
<dbReference type="Gene3D" id="4.10.1060.10">
    <property type="entry name" value="Zinc finger, RanBP2-type"/>
    <property type="match status" value="4"/>
</dbReference>
<feature type="compositionally biased region" description="Basic and acidic residues" evidence="5">
    <location>
        <begin position="415"/>
        <end position="424"/>
    </location>
</feature>
<feature type="compositionally biased region" description="Pro residues" evidence="5">
    <location>
        <begin position="91"/>
        <end position="101"/>
    </location>
</feature>
<feature type="compositionally biased region" description="Basic and acidic residues" evidence="5">
    <location>
        <begin position="585"/>
        <end position="600"/>
    </location>
</feature>
<dbReference type="InterPro" id="IPR001876">
    <property type="entry name" value="Znf_RanBP2"/>
</dbReference>
<comment type="caution">
    <text evidence="7">The sequence shown here is derived from an EMBL/GenBank/DDBJ whole genome shotgun (WGS) entry which is preliminary data.</text>
</comment>
<feature type="compositionally biased region" description="Low complexity" evidence="5">
    <location>
        <begin position="561"/>
        <end position="570"/>
    </location>
</feature>
<keyword evidence="2 4" id="KW-0863">Zinc-finger</keyword>
<feature type="compositionally biased region" description="Acidic residues" evidence="5">
    <location>
        <begin position="56"/>
        <end position="71"/>
    </location>
</feature>
<keyword evidence="1" id="KW-0479">Metal-binding</keyword>
<dbReference type="GO" id="GO:0008270">
    <property type="term" value="F:zinc ion binding"/>
    <property type="evidence" value="ECO:0007669"/>
    <property type="project" value="UniProtKB-KW"/>
</dbReference>
<proteinExistence type="predicted"/>
<feature type="compositionally biased region" description="Polar residues" evidence="5">
    <location>
        <begin position="211"/>
        <end position="225"/>
    </location>
</feature>
<feature type="compositionally biased region" description="Basic and acidic residues" evidence="5">
    <location>
        <begin position="371"/>
        <end position="382"/>
    </location>
</feature>
<dbReference type="CDD" id="cd00350">
    <property type="entry name" value="rubredoxin_like"/>
    <property type="match status" value="1"/>
</dbReference>
<dbReference type="Pfam" id="PF00641">
    <property type="entry name" value="Zn_ribbon_RanBP"/>
    <property type="match status" value="4"/>
</dbReference>
<evidence type="ECO:0000256" key="2">
    <source>
        <dbReference type="ARBA" id="ARBA00022771"/>
    </source>
</evidence>
<evidence type="ECO:0000313" key="7">
    <source>
        <dbReference type="EMBL" id="KAF9784993.1"/>
    </source>
</evidence>
<feature type="compositionally biased region" description="Polar residues" evidence="5">
    <location>
        <begin position="449"/>
        <end position="459"/>
    </location>
</feature>
<accession>A0A9P6L6N0</accession>
<evidence type="ECO:0000256" key="3">
    <source>
        <dbReference type="ARBA" id="ARBA00022833"/>
    </source>
</evidence>
<feature type="compositionally biased region" description="Low complexity" evidence="5">
    <location>
        <begin position="274"/>
        <end position="291"/>
    </location>
</feature>
<dbReference type="PROSITE" id="PS50199">
    <property type="entry name" value="ZF_RANBP2_2"/>
    <property type="match status" value="1"/>
</dbReference>
<protein>
    <recommendedName>
        <fullName evidence="6">RanBP2-type domain-containing protein</fullName>
    </recommendedName>
</protein>
<feature type="compositionally biased region" description="Polar residues" evidence="5">
    <location>
        <begin position="350"/>
        <end position="359"/>
    </location>
</feature>
<feature type="compositionally biased region" description="Polar residues" evidence="5">
    <location>
        <begin position="72"/>
        <end position="88"/>
    </location>
</feature>
<organism evidence="7 8">
    <name type="scientific">Thelephora terrestris</name>
    <dbReference type="NCBI Taxonomy" id="56493"/>
    <lineage>
        <taxon>Eukaryota</taxon>
        <taxon>Fungi</taxon>
        <taxon>Dikarya</taxon>
        <taxon>Basidiomycota</taxon>
        <taxon>Agaricomycotina</taxon>
        <taxon>Agaricomycetes</taxon>
        <taxon>Thelephorales</taxon>
        <taxon>Thelephoraceae</taxon>
        <taxon>Thelephora</taxon>
    </lineage>
</organism>
<evidence type="ECO:0000259" key="6">
    <source>
        <dbReference type="PROSITE" id="PS50199"/>
    </source>
</evidence>
<feature type="compositionally biased region" description="Low complexity" evidence="5">
    <location>
        <begin position="602"/>
        <end position="615"/>
    </location>
</feature>
<dbReference type="EMBL" id="WIUZ02000007">
    <property type="protein sequence ID" value="KAF9784993.1"/>
    <property type="molecule type" value="Genomic_DNA"/>
</dbReference>
<feature type="region of interest" description="Disordered" evidence="5">
    <location>
        <begin position="166"/>
        <end position="625"/>
    </location>
</feature>
<feature type="compositionally biased region" description="Polar residues" evidence="5">
    <location>
        <begin position="174"/>
        <end position="185"/>
    </location>
</feature>
<feature type="compositionally biased region" description="Basic residues" evidence="5">
    <location>
        <begin position="399"/>
        <end position="409"/>
    </location>
</feature>
<feature type="compositionally biased region" description="Low complexity" evidence="5">
    <location>
        <begin position="186"/>
        <end position="210"/>
    </location>
</feature>
<feature type="compositionally biased region" description="Polar residues" evidence="5">
    <location>
        <begin position="309"/>
        <end position="328"/>
    </location>
</feature>
<name>A0A9P6L6N0_9AGAM</name>
<reference evidence="7" key="2">
    <citation type="submission" date="2020-11" db="EMBL/GenBank/DDBJ databases">
        <authorList>
            <consortium name="DOE Joint Genome Institute"/>
            <person name="Kuo A."/>
            <person name="Miyauchi S."/>
            <person name="Kiss E."/>
            <person name="Drula E."/>
            <person name="Kohler A."/>
            <person name="Sanchez-Garcia M."/>
            <person name="Andreopoulos B."/>
            <person name="Barry K.W."/>
            <person name="Bonito G."/>
            <person name="Buee M."/>
            <person name="Carver A."/>
            <person name="Chen C."/>
            <person name="Cichocki N."/>
            <person name="Clum A."/>
            <person name="Culley D."/>
            <person name="Crous P.W."/>
            <person name="Fauchery L."/>
            <person name="Girlanda M."/>
            <person name="Hayes R."/>
            <person name="Keri Z."/>
            <person name="Labutti K."/>
            <person name="Lipzen A."/>
            <person name="Lombard V."/>
            <person name="Magnuson J."/>
            <person name="Maillard F."/>
            <person name="Morin E."/>
            <person name="Murat C."/>
            <person name="Nolan M."/>
            <person name="Ohm R."/>
            <person name="Pangilinan J."/>
            <person name="Pereira M."/>
            <person name="Perotto S."/>
            <person name="Peter M."/>
            <person name="Riley R."/>
            <person name="Sitrit Y."/>
            <person name="Stielow B."/>
            <person name="Szollosi G."/>
            <person name="Zifcakova L."/>
            <person name="Stursova M."/>
            <person name="Spatafora J.W."/>
            <person name="Tedersoo L."/>
            <person name="Vaario L.-M."/>
            <person name="Yamada A."/>
            <person name="Yan M."/>
            <person name="Wang P."/>
            <person name="Xu J."/>
            <person name="Bruns T."/>
            <person name="Baldrian P."/>
            <person name="Vilgalys R."/>
            <person name="Henrissat B."/>
            <person name="Grigoriev I.V."/>
            <person name="Hibbett D."/>
            <person name="Nagy L.G."/>
            <person name="Martin F.M."/>
        </authorList>
    </citation>
    <scope>NUCLEOTIDE SEQUENCE</scope>
    <source>
        <strain evidence="7">UH-Tt-Lm1</strain>
    </source>
</reference>
<evidence type="ECO:0000256" key="1">
    <source>
        <dbReference type="ARBA" id="ARBA00022723"/>
    </source>
</evidence>
<feature type="compositionally biased region" description="Low complexity" evidence="5">
    <location>
        <begin position="477"/>
        <end position="497"/>
    </location>
</feature>
<sequence length="1045" mass="109663">MTADRRTERRVARAHHASPYSQKTRNGRPPQQKSSGWSLAGLLSYLNPLRSRHSEEPEEETEEEISQDELDTNQSSQSSHDVFGSRTQPAQPLPPPPPAARPPDFFANRPSQPAGPSTSQLTALPELSTSPLKNVDAVKSYLEQNGSRPLNQVEIAGLVSMLQDSIDNIDDDTQQPFRFSKSPSRAGSPATSSFPTASSSTISSNATATPKTPTRTLSKNPNGTYKWQGAGSARRNRYHSPAFGSPSSGNKIKLQPAETAKGDLKRRRVGQDAESSSPQKSSASRQSSAEPTTAGPSSTGAPDVGDTAVNGSPQSKPQLNGINTSRLSKGTAPAVSSPLRQAWGQDDLPSPNSSSTSAPKPSRAAAFMTELIREATPPKKPDIANPYQTASPVKTVKPPTKKPVRKPKAVSKPPPRGDKEKEQPKMSMQAIIEATLPKGSKRSRPPAHLSSSTNGSPETSFIEFPSQSPSPPPKPSSFPSFQNGSSTTFSRSRTITVEEVEDEEELSSPKKKQKVSTSTEPMIVEVLDSQPPSQQFIHPSEIIEPGDPPQLQTAGLNCGASSPSTISPTTAGRSFFGLKSSAPKEPSKLRFSIKADRDETNSSASSVSPSAAASPRDAKAEVLSISTSDLPEETFTLPKRMIRDGKSSGELRAEKEARGLADNDIPMDDVWRLSSTSAGPFNLNKAGPSTGPVIPPVTTTAITPPTANGGFDWSAAGLKPPKEEGGWKCGACELMNPTSATEKCTVCDTPKPGAVKPVTSPFSMPKPPSTPFSFETGSITTETTTATPSPAGFDWSAAGLKPPTNTGDWKCGVCELQNPASATEKCAVCDAPKPGAEKSSAPPSLLSMPKPPSSPFVFGFGNNSTMTAAPTNSASKGFDWNAAGLKLPTAETDGWKCETCDLKNPTSAKEKCTVCDTPKPGASSLGQDSGSKSIFSMPAPLSGPFLFGASNSTTSTSTTSSGFSFGIPKPLGSALNPGSTEFRPTPSATTTTTTTTSNGTVEGFNWGAAGLKPPSGSGGWRCSTCALMNSESAKEKCTVCDAPKP</sequence>
<reference evidence="7" key="1">
    <citation type="journal article" date="2020" name="Nat. Commun.">
        <title>Large-scale genome sequencing of mycorrhizal fungi provides insights into the early evolution of symbiotic traits.</title>
        <authorList>
            <person name="Miyauchi S."/>
            <person name="Kiss E."/>
            <person name="Kuo A."/>
            <person name="Drula E."/>
            <person name="Kohler A."/>
            <person name="Sanchez-Garcia M."/>
            <person name="Morin E."/>
            <person name="Andreopoulos B."/>
            <person name="Barry K.W."/>
            <person name="Bonito G."/>
            <person name="Buee M."/>
            <person name="Carver A."/>
            <person name="Chen C."/>
            <person name="Cichocki N."/>
            <person name="Clum A."/>
            <person name="Culley D."/>
            <person name="Crous P.W."/>
            <person name="Fauchery L."/>
            <person name="Girlanda M."/>
            <person name="Hayes R.D."/>
            <person name="Keri Z."/>
            <person name="LaButti K."/>
            <person name="Lipzen A."/>
            <person name="Lombard V."/>
            <person name="Magnuson J."/>
            <person name="Maillard F."/>
            <person name="Murat C."/>
            <person name="Nolan M."/>
            <person name="Ohm R.A."/>
            <person name="Pangilinan J."/>
            <person name="Pereira M.F."/>
            <person name="Perotto S."/>
            <person name="Peter M."/>
            <person name="Pfister S."/>
            <person name="Riley R."/>
            <person name="Sitrit Y."/>
            <person name="Stielow J.B."/>
            <person name="Szollosi G."/>
            <person name="Zifcakova L."/>
            <person name="Stursova M."/>
            <person name="Spatafora J.W."/>
            <person name="Tedersoo L."/>
            <person name="Vaario L.M."/>
            <person name="Yamada A."/>
            <person name="Yan M."/>
            <person name="Wang P."/>
            <person name="Xu J."/>
            <person name="Bruns T."/>
            <person name="Baldrian P."/>
            <person name="Vilgalys R."/>
            <person name="Dunand C."/>
            <person name="Henrissat B."/>
            <person name="Grigoriev I.V."/>
            <person name="Hibbett D."/>
            <person name="Nagy L.G."/>
            <person name="Martin F.M."/>
        </authorList>
    </citation>
    <scope>NUCLEOTIDE SEQUENCE</scope>
    <source>
        <strain evidence="7">UH-Tt-Lm1</strain>
    </source>
</reference>
<evidence type="ECO:0000313" key="8">
    <source>
        <dbReference type="Proteomes" id="UP000736335"/>
    </source>
</evidence>
<feature type="compositionally biased region" description="Polar residues" evidence="5">
    <location>
        <begin position="109"/>
        <end position="131"/>
    </location>
</feature>
<feature type="domain" description="RanBP2-type" evidence="6">
    <location>
        <begin position="805"/>
        <end position="835"/>
    </location>
</feature>
<dbReference type="SMART" id="SM00547">
    <property type="entry name" value="ZnF_RBZ"/>
    <property type="match status" value="4"/>
</dbReference>
<keyword evidence="3" id="KW-0862">Zinc</keyword>